<dbReference type="PANTHER" id="PTHR42912">
    <property type="entry name" value="METHYLTRANSFERASE"/>
    <property type="match status" value="1"/>
</dbReference>
<name>A0ABZ2M1Q0_9BACT</name>
<dbReference type="CDD" id="cd00090">
    <property type="entry name" value="HTH_ARSR"/>
    <property type="match status" value="1"/>
</dbReference>
<gene>
    <name evidence="2" type="ORF">LZC94_01380</name>
</gene>
<dbReference type="SUPFAM" id="SSF46785">
    <property type="entry name" value="Winged helix' DNA-binding domain"/>
    <property type="match status" value="1"/>
</dbReference>
<dbReference type="NCBIfam" id="NF033788">
    <property type="entry name" value="HTH_metalloreg"/>
    <property type="match status" value="1"/>
</dbReference>
<dbReference type="PROSITE" id="PS50987">
    <property type="entry name" value="HTH_ARSR_2"/>
    <property type="match status" value="1"/>
</dbReference>
<keyword evidence="3" id="KW-1185">Reference proteome</keyword>
<dbReference type="Proteomes" id="UP001370348">
    <property type="component" value="Chromosome"/>
</dbReference>
<organism evidence="2 3">
    <name type="scientific">Pendulispora albinea</name>
    <dbReference type="NCBI Taxonomy" id="2741071"/>
    <lineage>
        <taxon>Bacteria</taxon>
        <taxon>Pseudomonadati</taxon>
        <taxon>Myxococcota</taxon>
        <taxon>Myxococcia</taxon>
        <taxon>Myxococcales</taxon>
        <taxon>Sorangiineae</taxon>
        <taxon>Pendulisporaceae</taxon>
        <taxon>Pendulispora</taxon>
    </lineage>
</organism>
<dbReference type="InterPro" id="IPR036388">
    <property type="entry name" value="WH-like_DNA-bd_sf"/>
</dbReference>
<feature type="domain" description="HTH arsR-type" evidence="1">
    <location>
        <begin position="1"/>
        <end position="83"/>
    </location>
</feature>
<dbReference type="EMBL" id="CP089984">
    <property type="protein sequence ID" value="WXB15931.1"/>
    <property type="molecule type" value="Genomic_DNA"/>
</dbReference>
<dbReference type="SMART" id="SM00418">
    <property type="entry name" value="HTH_ARSR"/>
    <property type="match status" value="1"/>
</dbReference>
<proteinExistence type="predicted"/>
<evidence type="ECO:0000313" key="3">
    <source>
        <dbReference type="Proteomes" id="UP001370348"/>
    </source>
</evidence>
<evidence type="ECO:0000259" key="1">
    <source>
        <dbReference type="PROSITE" id="PS50987"/>
    </source>
</evidence>
<dbReference type="Gene3D" id="1.10.10.10">
    <property type="entry name" value="Winged helix-like DNA-binding domain superfamily/Winged helix DNA-binding domain"/>
    <property type="match status" value="1"/>
</dbReference>
<dbReference type="InterPro" id="IPR050508">
    <property type="entry name" value="Methyltransf_Superfamily"/>
</dbReference>
<dbReference type="Gene3D" id="3.40.50.150">
    <property type="entry name" value="Vaccinia Virus protein VP39"/>
    <property type="match status" value="1"/>
</dbReference>
<dbReference type="SUPFAM" id="SSF53335">
    <property type="entry name" value="S-adenosyl-L-methionine-dependent methyltransferases"/>
    <property type="match status" value="1"/>
</dbReference>
<protein>
    <submittedName>
        <fullName evidence="2">Metalloregulator ArsR/SmtB family transcription factor</fullName>
    </submittedName>
</protein>
<accession>A0ABZ2M1Q0</accession>
<dbReference type="InterPro" id="IPR001845">
    <property type="entry name" value="HTH_ArsR_DNA-bd_dom"/>
</dbReference>
<dbReference type="PRINTS" id="PR00778">
    <property type="entry name" value="HTHARSR"/>
</dbReference>
<evidence type="ECO:0000313" key="2">
    <source>
        <dbReference type="EMBL" id="WXB15931.1"/>
    </source>
</evidence>
<dbReference type="InterPro" id="IPR036390">
    <property type="entry name" value="WH_DNA-bd_sf"/>
</dbReference>
<dbReference type="CDD" id="cd02440">
    <property type="entry name" value="AdoMet_MTases"/>
    <property type="match status" value="1"/>
</dbReference>
<dbReference type="InterPro" id="IPR029063">
    <property type="entry name" value="SAM-dependent_MTases_sf"/>
</dbReference>
<sequence length="305" mass="33558">MNLLGDESRIRLCALLRARELSVTDLVRITGISQSRVSTHLARLREGGFVRDRREGQHAFYALAVDTLPLTAKALLDDAILDTDPTLEGDRRRLAELDAEQRGRLPESFAGEMDRHYSPGRTWQSLAVGLAALLRLGDVLDVGSGDGAAAGYIAPYCRALTCVDSSPRMIEAAKVRLGKHPHARAQLADVHELPFRDASFDAVLLFHTLTYAEEPARAAAECARVLRPGGRVVLLSLAEHEHRDITAPYGERHAGFSPRAIRSLLTRAGLTVTFSDIACREAKKPHFQVILAIAEKLDKHPRNLE</sequence>
<dbReference type="InterPro" id="IPR013216">
    <property type="entry name" value="Methyltransf_11"/>
</dbReference>
<dbReference type="InterPro" id="IPR011991">
    <property type="entry name" value="ArsR-like_HTH"/>
</dbReference>
<dbReference type="Pfam" id="PF08241">
    <property type="entry name" value="Methyltransf_11"/>
    <property type="match status" value="1"/>
</dbReference>
<dbReference type="PANTHER" id="PTHR42912:SF83">
    <property type="entry name" value="METHYLTRANSFERASE TYPE 11 DOMAIN-CONTAINING PROTEIN"/>
    <property type="match status" value="1"/>
</dbReference>
<dbReference type="RefSeq" id="WP_394825562.1">
    <property type="nucleotide sequence ID" value="NZ_CP089984.1"/>
</dbReference>
<dbReference type="Pfam" id="PF01022">
    <property type="entry name" value="HTH_5"/>
    <property type="match status" value="1"/>
</dbReference>
<reference evidence="2 3" key="1">
    <citation type="submission" date="2021-12" db="EMBL/GenBank/DDBJ databases">
        <title>Discovery of the Pendulisporaceae a myxobacterial family with distinct sporulation behavior and unique specialized metabolism.</title>
        <authorList>
            <person name="Garcia R."/>
            <person name="Popoff A."/>
            <person name="Bader C.D."/>
            <person name="Loehr J."/>
            <person name="Walesch S."/>
            <person name="Walt C."/>
            <person name="Boldt J."/>
            <person name="Bunk B."/>
            <person name="Haeckl F.J.F.P.J."/>
            <person name="Gunesch A.P."/>
            <person name="Birkelbach J."/>
            <person name="Nuebel U."/>
            <person name="Pietschmann T."/>
            <person name="Bach T."/>
            <person name="Mueller R."/>
        </authorList>
    </citation>
    <scope>NUCLEOTIDE SEQUENCE [LARGE SCALE GENOMIC DNA]</scope>
    <source>
        <strain evidence="2 3">MSr11954</strain>
    </source>
</reference>